<evidence type="ECO:0000259" key="6">
    <source>
        <dbReference type="PROSITE" id="PS50111"/>
    </source>
</evidence>
<dbReference type="SUPFAM" id="SSF58104">
    <property type="entry name" value="Methyl-accepting chemotaxis protein (MCP) signaling domain"/>
    <property type="match status" value="1"/>
</dbReference>
<keyword evidence="1 3" id="KW-0807">Transducer</keyword>
<feature type="transmembrane region" description="Helical" evidence="5">
    <location>
        <begin position="209"/>
        <end position="232"/>
    </location>
</feature>
<organism evidence="7 8">
    <name type="scientific">Fervidibacillus albus</name>
    <dbReference type="NCBI Taxonomy" id="2980026"/>
    <lineage>
        <taxon>Bacteria</taxon>
        <taxon>Bacillati</taxon>
        <taxon>Bacillota</taxon>
        <taxon>Bacilli</taxon>
        <taxon>Bacillales</taxon>
        <taxon>Bacillaceae</taxon>
        <taxon>Fervidibacillus</taxon>
    </lineage>
</organism>
<dbReference type="AlphaFoldDB" id="A0A9E8RVD9"/>
<evidence type="ECO:0000256" key="3">
    <source>
        <dbReference type="PROSITE-ProRule" id="PRU00284"/>
    </source>
</evidence>
<proteinExistence type="inferred from homology"/>
<feature type="coiled-coil region" evidence="4">
    <location>
        <begin position="337"/>
        <end position="364"/>
    </location>
</feature>
<dbReference type="SMART" id="SM00283">
    <property type="entry name" value="MA"/>
    <property type="match status" value="1"/>
</dbReference>
<dbReference type="InterPro" id="IPR004090">
    <property type="entry name" value="Chemotax_Me-accpt_rcpt"/>
</dbReference>
<dbReference type="InterPro" id="IPR024478">
    <property type="entry name" value="HlyB_4HB_MCP"/>
</dbReference>
<dbReference type="GO" id="GO:0016020">
    <property type="term" value="C:membrane"/>
    <property type="evidence" value="ECO:0007669"/>
    <property type="project" value="InterPro"/>
</dbReference>
<evidence type="ECO:0000256" key="4">
    <source>
        <dbReference type="SAM" id="Coils"/>
    </source>
</evidence>
<comment type="similarity">
    <text evidence="2">Belongs to the methyl-accepting chemotaxis (MCP) protein family.</text>
</comment>
<feature type="domain" description="Methyl-accepting transducer" evidence="6">
    <location>
        <begin position="301"/>
        <end position="558"/>
    </location>
</feature>
<dbReference type="Pfam" id="PF00015">
    <property type="entry name" value="MCPsignal"/>
    <property type="match status" value="1"/>
</dbReference>
<dbReference type="PROSITE" id="PS50111">
    <property type="entry name" value="CHEMOTAXIS_TRANSDUC_2"/>
    <property type="match status" value="1"/>
</dbReference>
<name>A0A9E8RVD9_9BACI</name>
<keyword evidence="5" id="KW-0472">Membrane</keyword>
<dbReference type="PANTHER" id="PTHR32089">
    <property type="entry name" value="METHYL-ACCEPTING CHEMOTAXIS PROTEIN MCPB"/>
    <property type="match status" value="1"/>
</dbReference>
<dbReference type="Proteomes" id="UP001164718">
    <property type="component" value="Chromosome"/>
</dbReference>
<dbReference type="GO" id="GO:0004888">
    <property type="term" value="F:transmembrane signaling receptor activity"/>
    <property type="evidence" value="ECO:0007669"/>
    <property type="project" value="InterPro"/>
</dbReference>
<dbReference type="KEGG" id="faf:OE104_12445"/>
<evidence type="ECO:0000256" key="2">
    <source>
        <dbReference type="ARBA" id="ARBA00029447"/>
    </source>
</evidence>
<evidence type="ECO:0000313" key="7">
    <source>
        <dbReference type="EMBL" id="WAA09361.1"/>
    </source>
</evidence>
<dbReference type="GO" id="GO:0006935">
    <property type="term" value="P:chemotaxis"/>
    <property type="evidence" value="ECO:0007669"/>
    <property type="project" value="InterPro"/>
</dbReference>
<dbReference type="EMBL" id="CP106878">
    <property type="protein sequence ID" value="WAA09361.1"/>
    <property type="molecule type" value="Genomic_DNA"/>
</dbReference>
<dbReference type="Pfam" id="PF12729">
    <property type="entry name" value="4HB_MCP_1"/>
    <property type="match status" value="1"/>
</dbReference>
<dbReference type="InterPro" id="IPR004089">
    <property type="entry name" value="MCPsignal_dom"/>
</dbReference>
<evidence type="ECO:0000256" key="1">
    <source>
        <dbReference type="ARBA" id="ARBA00023224"/>
    </source>
</evidence>
<dbReference type="GO" id="GO:0007165">
    <property type="term" value="P:signal transduction"/>
    <property type="evidence" value="ECO:0007669"/>
    <property type="project" value="UniProtKB-KW"/>
</dbReference>
<dbReference type="RefSeq" id="WP_275417143.1">
    <property type="nucleotide sequence ID" value="NZ_CP106878.1"/>
</dbReference>
<gene>
    <name evidence="7" type="ORF">OE104_12445</name>
</gene>
<dbReference type="Gene3D" id="1.10.287.950">
    <property type="entry name" value="Methyl-accepting chemotaxis protein"/>
    <property type="match status" value="1"/>
</dbReference>
<reference evidence="7" key="1">
    <citation type="submission" date="2022-09" db="EMBL/GenBank/DDBJ databases">
        <title>Complete Genomes of Fervidibacillus albus and Fervidibacillus halotolerans isolated from tidal flat sediments.</title>
        <authorList>
            <person name="Kwon K.K."/>
            <person name="Yang S.-H."/>
            <person name="Park M.J."/>
            <person name="Oh H.-M."/>
        </authorList>
    </citation>
    <scope>NUCLEOTIDE SEQUENCE</scope>
    <source>
        <strain evidence="7">MEBiC13591</strain>
    </source>
</reference>
<dbReference type="PANTHER" id="PTHR32089:SF112">
    <property type="entry name" value="LYSOZYME-LIKE PROTEIN-RELATED"/>
    <property type="match status" value="1"/>
</dbReference>
<sequence length="587" mass="66031">MKKNWKMNIKGKGLFANKGNRINILRNVKISTSLIVILLLTTISLVFLSYSTVKNMKTLSDHVNKLYNNNMAPSLALKQLETDLYMIQVNMTEMIYRNEYDSTIEEKVNSKKEELSAIIEQYKNYDMTSKEMEIFEKIETDYGTYIQETEKIINKLKNGGSIGKTDTYYFDIFTSRLQESINQLVQNNEQVADESVQQANELYENEKNVFLLTAGIISNVLILLIYMMYLVLKRSITQVNNMLERLANYDFNITLYEDGKNEFAQMNRYFAEVIHIIKQALTTVKNQSEEVHAQAESMAAVSEQMTASSEQLTTTIQQVAKGATTQAESLNEIVTSMQSLTDTIETVSTNLENVNLETENARNKAKIGRQEMETLVRSIEEIKRAFQIVVEKVHGLSVSVKEITGITEMIAAISEQTNLLALNAAIEAARAGEHGRGFSVVAEEVRKLAEGSKQSTEKITELVSGISKDANEVIQTSNYVEQSVQQQVDSVEKSVTSFGEILHSVEKIAPLMQTAYRSMDEIVESKNIVMERIENVNEVTEENSAATEEVAASSEQLSASSEEVSHSAQNLNDIVSNLNSTVNRFKL</sequence>
<accession>A0A9E8RVD9</accession>
<dbReference type="Gene3D" id="6.10.340.10">
    <property type="match status" value="1"/>
</dbReference>
<feature type="transmembrane region" description="Helical" evidence="5">
    <location>
        <begin position="30"/>
        <end position="50"/>
    </location>
</feature>
<dbReference type="PRINTS" id="PR00260">
    <property type="entry name" value="CHEMTRNSDUCR"/>
</dbReference>
<keyword evidence="5" id="KW-1133">Transmembrane helix</keyword>
<keyword evidence="5" id="KW-0812">Transmembrane</keyword>
<keyword evidence="8" id="KW-1185">Reference proteome</keyword>
<protein>
    <submittedName>
        <fullName evidence="7">Methyl-accepting chemotaxis protein</fullName>
    </submittedName>
</protein>
<keyword evidence="4" id="KW-0175">Coiled coil</keyword>
<evidence type="ECO:0000256" key="5">
    <source>
        <dbReference type="SAM" id="Phobius"/>
    </source>
</evidence>
<evidence type="ECO:0000313" key="8">
    <source>
        <dbReference type="Proteomes" id="UP001164718"/>
    </source>
</evidence>